<evidence type="ECO:0000313" key="4">
    <source>
        <dbReference type="EMBL" id="KUG16972.1"/>
    </source>
</evidence>
<evidence type="ECO:0000256" key="3">
    <source>
        <dbReference type="ARBA" id="ARBA00023274"/>
    </source>
</evidence>
<keyword evidence="2 4" id="KW-0689">Ribosomal protein</keyword>
<sequence length="88" mass="10164">MADTERVYTIPLGIVKCVPVYRRSNRAMAEIRNYLARHMKTPAEDVKIDPGLNHVIWRRGDMKPPRRVRVRAVKFEDGGVEAEFAGER</sequence>
<gene>
    <name evidence="4" type="ORF">ASZ90_013335</name>
</gene>
<comment type="caution">
    <text evidence="4">The sequence shown here is derived from an EMBL/GenBank/DDBJ whole genome shotgun (WGS) entry which is preliminary data.</text>
</comment>
<proteinExistence type="inferred from homology"/>
<dbReference type="GO" id="GO:0022625">
    <property type="term" value="C:cytosolic large ribosomal subunit"/>
    <property type="evidence" value="ECO:0007669"/>
    <property type="project" value="TreeGrafter"/>
</dbReference>
<protein>
    <submittedName>
        <fullName evidence="4">Lsu ribosomal protein l31e</fullName>
    </submittedName>
</protein>
<dbReference type="InterPro" id="IPR023621">
    <property type="entry name" value="Ribosomal_eL31_dom_sf"/>
</dbReference>
<dbReference type="GO" id="GO:0002181">
    <property type="term" value="P:cytoplasmic translation"/>
    <property type="evidence" value="ECO:0007669"/>
    <property type="project" value="TreeGrafter"/>
</dbReference>
<accession>A0A0W8F7Z7</accession>
<dbReference type="AlphaFoldDB" id="A0A0W8F7Z7"/>
<dbReference type="InterPro" id="IPR000054">
    <property type="entry name" value="Ribosomal_eL31"/>
</dbReference>
<dbReference type="PANTHER" id="PTHR10956:SF0">
    <property type="entry name" value="60S RIBOSOMAL PROTEIN L31"/>
    <property type="match status" value="1"/>
</dbReference>
<dbReference type="SMART" id="SM01380">
    <property type="entry name" value="Ribosomal_L31e"/>
    <property type="match status" value="1"/>
</dbReference>
<organism evidence="4">
    <name type="scientific">hydrocarbon metagenome</name>
    <dbReference type="NCBI Taxonomy" id="938273"/>
    <lineage>
        <taxon>unclassified sequences</taxon>
        <taxon>metagenomes</taxon>
        <taxon>ecological metagenomes</taxon>
    </lineage>
</organism>
<name>A0A0W8F7Z7_9ZZZZ</name>
<dbReference type="Pfam" id="PF01198">
    <property type="entry name" value="Ribosomal_L31e"/>
    <property type="match status" value="1"/>
</dbReference>
<dbReference type="NCBIfam" id="NF002258">
    <property type="entry name" value="PRK01192.1-1"/>
    <property type="match status" value="1"/>
</dbReference>
<dbReference type="GO" id="GO:0003735">
    <property type="term" value="F:structural constituent of ribosome"/>
    <property type="evidence" value="ECO:0007669"/>
    <property type="project" value="InterPro"/>
</dbReference>
<keyword evidence="3" id="KW-0687">Ribonucleoprotein</keyword>
<dbReference type="PANTHER" id="PTHR10956">
    <property type="entry name" value="60S RIBOSOMAL PROTEIN L31"/>
    <property type="match status" value="1"/>
</dbReference>
<reference evidence="4" key="1">
    <citation type="journal article" date="2015" name="Proc. Natl. Acad. Sci. U.S.A.">
        <title>Networks of energetic and metabolic interactions define dynamics in microbial communities.</title>
        <authorList>
            <person name="Embree M."/>
            <person name="Liu J.K."/>
            <person name="Al-Bassam M.M."/>
            <person name="Zengler K."/>
        </authorList>
    </citation>
    <scope>NUCLEOTIDE SEQUENCE</scope>
</reference>
<dbReference type="Gene3D" id="3.10.440.10">
    <property type="match status" value="1"/>
</dbReference>
<dbReference type="CDD" id="cd00463">
    <property type="entry name" value="Ribosomal_L31e"/>
    <property type="match status" value="1"/>
</dbReference>
<dbReference type="SUPFAM" id="SSF54575">
    <property type="entry name" value="Ribosomal protein L31e"/>
    <property type="match status" value="1"/>
</dbReference>
<dbReference type="EMBL" id="LNQE01001471">
    <property type="protein sequence ID" value="KUG16972.1"/>
    <property type="molecule type" value="Genomic_DNA"/>
</dbReference>
<comment type="similarity">
    <text evidence="1">Belongs to the eukaryotic ribosomal protein eL31 family.</text>
</comment>
<evidence type="ECO:0000256" key="1">
    <source>
        <dbReference type="ARBA" id="ARBA00010808"/>
    </source>
</evidence>
<evidence type="ECO:0000256" key="2">
    <source>
        <dbReference type="ARBA" id="ARBA00022980"/>
    </source>
</evidence>
<dbReference type="HAMAP" id="MF_00410">
    <property type="entry name" value="Ribosomal_eL31"/>
    <property type="match status" value="1"/>
</dbReference>